<dbReference type="InterPro" id="IPR010982">
    <property type="entry name" value="Lambda_DNA-bd_dom_sf"/>
</dbReference>
<comment type="caution">
    <text evidence="3">The sequence shown here is derived from an EMBL/GenBank/DDBJ whole genome shotgun (WGS) entry which is preliminary data.</text>
</comment>
<dbReference type="Pfam" id="PF13413">
    <property type="entry name" value="HTH_25"/>
    <property type="match status" value="1"/>
</dbReference>
<proteinExistence type="predicted"/>
<dbReference type="GO" id="GO:0003677">
    <property type="term" value="F:DNA binding"/>
    <property type="evidence" value="ECO:0007669"/>
    <property type="project" value="InterPro"/>
</dbReference>
<dbReference type="Pfam" id="PF13464">
    <property type="entry name" value="RodZ_C"/>
    <property type="match status" value="1"/>
</dbReference>
<feature type="region of interest" description="Disordered" evidence="1">
    <location>
        <begin position="121"/>
        <end position="144"/>
    </location>
</feature>
<dbReference type="PANTHER" id="PTHR34475">
    <property type="match status" value="1"/>
</dbReference>
<dbReference type="InterPro" id="IPR001387">
    <property type="entry name" value="Cro/C1-type_HTH"/>
</dbReference>
<reference evidence="3 4" key="1">
    <citation type="submission" date="2018-03" db="EMBL/GenBank/DDBJ databases">
        <title>Genomic Encyclopedia of Archaeal and Bacterial Type Strains, Phase II (KMG-II): from individual species to whole genera.</title>
        <authorList>
            <person name="Goeker M."/>
        </authorList>
    </citation>
    <scope>NUCLEOTIDE SEQUENCE [LARGE SCALE GENOMIC DNA]</scope>
    <source>
        <strain evidence="3 4">DSM 100212</strain>
    </source>
</reference>
<gene>
    <name evidence="3" type="ORF">CLV74_101231</name>
</gene>
<sequence>MLGRLQGSLMGILRKTRKEDVDVVEGPKGFDDYDLRLGDMLRGERATLGKSLLDVQRELRIKASYIAAIENCDPTVFDTPGFIAGYVRSYARYLNLDPDAIFRHFCVESGFSTAHGMAPEASSLKTRSAPQPKTRAMNTDPLLASGTPFVPGRESFFAGIEPGAIGSSVALLAVIGMLGFGGWTVFNEIQRVQLSPVEQTPVLVSDLDPLNNPATETITSADAAGVFNPPAEALDRLYRPEALDVPVLVARDAPIATLDPSTVGRFAKPELPQMVASAAPVVDTLPAGAPATPQVVADGPPKLAVVAVRPAWVRVSAVDGSVIYEGIMNGGETFEVPQTEEAPVIRVGESGAVYFDINGTHHGPVGARGVVTKNLALDAQSLSETYSVANLEDDTDLARIVAEASQVLAPEAMPE</sequence>
<evidence type="ECO:0000313" key="3">
    <source>
        <dbReference type="EMBL" id="PRY94096.1"/>
    </source>
</evidence>
<dbReference type="InterPro" id="IPR050400">
    <property type="entry name" value="Bact_Cytoskel_RodZ"/>
</dbReference>
<dbReference type="CDD" id="cd00093">
    <property type="entry name" value="HTH_XRE"/>
    <property type="match status" value="1"/>
</dbReference>
<dbReference type="InterPro" id="IPR025194">
    <property type="entry name" value="RodZ-like_C"/>
</dbReference>
<dbReference type="Gene3D" id="1.10.260.40">
    <property type="entry name" value="lambda repressor-like DNA-binding domains"/>
    <property type="match status" value="1"/>
</dbReference>
<name>A0A2T0X589_9RHOB</name>
<accession>A0A2T0X589</accession>
<evidence type="ECO:0000259" key="2">
    <source>
        <dbReference type="Pfam" id="PF13464"/>
    </source>
</evidence>
<dbReference type="AlphaFoldDB" id="A0A2T0X589"/>
<organism evidence="3 4">
    <name type="scientific">Donghicola tyrosinivorans</name>
    <dbReference type="NCBI Taxonomy" id="1652492"/>
    <lineage>
        <taxon>Bacteria</taxon>
        <taxon>Pseudomonadati</taxon>
        <taxon>Pseudomonadota</taxon>
        <taxon>Alphaproteobacteria</taxon>
        <taxon>Rhodobacterales</taxon>
        <taxon>Roseobacteraceae</taxon>
        <taxon>Donghicola</taxon>
    </lineage>
</organism>
<evidence type="ECO:0000313" key="4">
    <source>
        <dbReference type="Proteomes" id="UP000238392"/>
    </source>
</evidence>
<dbReference type="EMBL" id="PVTQ01000001">
    <property type="protein sequence ID" value="PRY94096.1"/>
    <property type="molecule type" value="Genomic_DNA"/>
</dbReference>
<feature type="domain" description="Cytoskeleton protein RodZ-like C-terminal" evidence="2">
    <location>
        <begin position="306"/>
        <end position="372"/>
    </location>
</feature>
<protein>
    <submittedName>
        <fullName evidence="3">Cytoskeletal protein RodZ</fullName>
    </submittedName>
</protein>
<dbReference type="Proteomes" id="UP000238392">
    <property type="component" value="Unassembled WGS sequence"/>
</dbReference>
<dbReference type="PANTHER" id="PTHR34475:SF1">
    <property type="entry name" value="CYTOSKELETON PROTEIN RODZ"/>
    <property type="match status" value="1"/>
</dbReference>
<keyword evidence="4" id="KW-1185">Reference proteome</keyword>
<evidence type="ECO:0000256" key="1">
    <source>
        <dbReference type="SAM" id="MobiDB-lite"/>
    </source>
</evidence>